<reference evidence="2 3" key="1">
    <citation type="submission" date="2020-11" db="EMBL/GenBank/DDBJ databases">
        <title>Complete and Circularized Genome Assembly of a human isolate of Vibrio navarrensis biotype pommerensis with MiSeq and MinION Sequence Data.</title>
        <authorList>
            <person name="Schwartz K."/>
            <person name="Borowiak M."/>
            <person name="Deneke C."/>
            <person name="Balau V."/>
            <person name="Metelmann C."/>
            <person name="Strauch E."/>
        </authorList>
    </citation>
    <scope>NUCLEOTIDE SEQUENCE [LARGE SCALE GENOMIC DNA]</scope>
    <source>
        <strain evidence="2 3">20-VB00237</strain>
    </source>
</reference>
<dbReference type="Proteomes" id="UP000594435">
    <property type="component" value="Chromosome 1"/>
</dbReference>
<name>A0AAJ4I8R3_9VIBR</name>
<feature type="transmembrane region" description="Helical" evidence="1">
    <location>
        <begin position="110"/>
        <end position="129"/>
    </location>
</feature>
<dbReference type="AlphaFoldDB" id="A0AAJ4I8R3"/>
<feature type="transmembrane region" description="Helical" evidence="1">
    <location>
        <begin position="84"/>
        <end position="104"/>
    </location>
</feature>
<accession>A0AAJ4I8R3</accession>
<keyword evidence="1" id="KW-1133">Transmembrane helix</keyword>
<proteinExistence type="predicted"/>
<keyword evidence="1" id="KW-0472">Membrane</keyword>
<dbReference type="RefSeq" id="WP_045570717.1">
    <property type="nucleotide sequence ID" value="NZ_CP065217.1"/>
</dbReference>
<organism evidence="2 3">
    <name type="scientific">Vibrio navarrensis</name>
    <dbReference type="NCBI Taxonomy" id="29495"/>
    <lineage>
        <taxon>Bacteria</taxon>
        <taxon>Pseudomonadati</taxon>
        <taxon>Pseudomonadota</taxon>
        <taxon>Gammaproteobacteria</taxon>
        <taxon>Vibrionales</taxon>
        <taxon>Vibrionaceae</taxon>
        <taxon>Vibrio</taxon>
    </lineage>
</organism>
<dbReference type="EMBL" id="CP065217">
    <property type="protein sequence ID" value="QPL52351.1"/>
    <property type="molecule type" value="Genomic_DNA"/>
</dbReference>
<evidence type="ECO:0000256" key="1">
    <source>
        <dbReference type="SAM" id="Phobius"/>
    </source>
</evidence>
<feature type="transmembrane region" description="Helical" evidence="1">
    <location>
        <begin position="53"/>
        <end position="75"/>
    </location>
</feature>
<evidence type="ECO:0000313" key="2">
    <source>
        <dbReference type="EMBL" id="QPL52351.1"/>
    </source>
</evidence>
<sequence>MSSTSLFRFVLIAGLIFVIIGVVAGISLSDTLPTILQDYLAQVENKDMSRGKAIFMLLAMLVVLLLLPISTFGLWKFKSWARTLYVVITVAFIPFYPVFGPVVMNGWEAMFRDIALILEGMLLAMMFTGEVSQKFSASKTAVSS</sequence>
<protein>
    <submittedName>
        <fullName evidence="2">Uncharacterized protein</fullName>
    </submittedName>
</protein>
<keyword evidence="1" id="KW-0812">Transmembrane</keyword>
<evidence type="ECO:0000313" key="3">
    <source>
        <dbReference type="Proteomes" id="UP000594435"/>
    </source>
</evidence>
<gene>
    <name evidence="2" type="ORF">I3X05_09880</name>
</gene>